<dbReference type="HOGENOM" id="CLU_1352965_0_0_10"/>
<feature type="transmembrane region" description="Helical" evidence="1">
    <location>
        <begin position="154"/>
        <end position="174"/>
    </location>
</feature>
<reference evidence="2 3" key="1">
    <citation type="journal article" date="2011" name="Stand. Genomic Sci.">
        <title>Complete genome sequence of the gliding freshwater bacterium Fluviicola taffensis type strain (RW262).</title>
        <authorList>
            <person name="Woyke T."/>
            <person name="Chertkov O."/>
            <person name="Lapidus A."/>
            <person name="Nolan M."/>
            <person name="Lucas S."/>
            <person name="Del Rio T.G."/>
            <person name="Tice H."/>
            <person name="Cheng J.F."/>
            <person name="Tapia R."/>
            <person name="Han C."/>
            <person name="Goodwin L."/>
            <person name="Pitluck S."/>
            <person name="Liolios K."/>
            <person name="Pagani I."/>
            <person name="Ivanova N."/>
            <person name="Huntemann M."/>
            <person name="Mavromatis K."/>
            <person name="Mikhailova N."/>
            <person name="Pati A."/>
            <person name="Chen A."/>
            <person name="Palaniappan K."/>
            <person name="Land M."/>
            <person name="Hauser L."/>
            <person name="Brambilla E.M."/>
            <person name="Rohde M."/>
            <person name="Mwirichia R."/>
            <person name="Sikorski J."/>
            <person name="Tindall B.J."/>
            <person name="Goker M."/>
            <person name="Bristow J."/>
            <person name="Eisen J.A."/>
            <person name="Markowitz V."/>
            <person name="Hugenholtz P."/>
            <person name="Klenk H.P."/>
            <person name="Kyrpides N.C."/>
        </authorList>
    </citation>
    <scope>NUCLEOTIDE SEQUENCE [LARGE SCALE GENOMIC DNA]</scope>
    <source>
        <strain evidence="3">DSM 16823 / RW262 / RW262</strain>
    </source>
</reference>
<feature type="transmembrane region" description="Helical" evidence="1">
    <location>
        <begin position="180"/>
        <end position="197"/>
    </location>
</feature>
<dbReference type="EMBL" id="CP002542">
    <property type="protein sequence ID" value="AEA43150.1"/>
    <property type="molecule type" value="Genomic_DNA"/>
</dbReference>
<evidence type="ECO:0000313" key="3">
    <source>
        <dbReference type="Proteomes" id="UP000007463"/>
    </source>
</evidence>
<name>F2IAL4_FLUTR</name>
<dbReference type="STRING" id="755732.Fluta_1155"/>
<dbReference type="eggNOG" id="ENOG5033IGJ">
    <property type="taxonomic scope" value="Bacteria"/>
</dbReference>
<dbReference type="Proteomes" id="UP000007463">
    <property type="component" value="Chromosome"/>
</dbReference>
<organism evidence="2 3">
    <name type="scientific">Fluviicola taffensis (strain DSM 16823 / NCIMB 13979 / RW262)</name>
    <dbReference type="NCBI Taxonomy" id="755732"/>
    <lineage>
        <taxon>Bacteria</taxon>
        <taxon>Pseudomonadati</taxon>
        <taxon>Bacteroidota</taxon>
        <taxon>Flavobacteriia</taxon>
        <taxon>Flavobacteriales</taxon>
        <taxon>Crocinitomicaceae</taxon>
        <taxon>Fluviicola</taxon>
    </lineage>
</organism>
<accession>F2IAL4</accession>
<evidence type="ECO:0000313" key="2">
    <source>
        <dbReference type="EMBL" id="AEA43150.1"/>
    </source>
</evidence>
<keyword evidence="3" id="KW-1185">Reference proteome</keyword>
<gene>
    <name evidence="2" type="ordered locus">Fluta_1155</name>
</gene>
<protein>
    <submittedName>
        <fullName evidence="2">Uncharacterized protein</fullName>
    </submittedName>
</protein>
<keyword evidence="1" id="KW-0812">Transmembrane</keyword>
<evidence type="ECO:0000256" key="1">
    <source>
        <dbReference type="SAM" id="Phobius"/>
    </source>
</evidence>
<reference evidence="3" key="2">
    <citation type="submission" date="2011-02" db="EMBL/GenBank/DDBJ databases">
        <title>The complete genome of Fluviicola taffensis DSM 16823.</title>
        <authorList>
            <consortium name="US DOE Joint Genome Institute (JGI-PGF)"/>
            <person name="Lucas S."/>
            <person name="Copeland A."/>
            <person name="Lapidus A."/>
            <person name="Bruce D."/>
            <person name="Goodwin L."/>
            <person name="Pitluck S."/>
            <person name="Kyrpides N."/>
            <person name="Mavromatis K."/>
            <person name="Ivanova N."/>
            <person name="Mikhailova N."/>
            <person name="Pagani I."/>
            <person name="Chertkov O."/>
            <person name="Detter J.C."/>
            <person name="Han C."/>
            <person name="Tapia R."/>
            <person name="Land M."/>
            <person name="Hauser L."/>
            <person name="Markowitz V."/>
            <person name="Cheng J.-F."/>
            <person name="Hugenholtz P."/>
            <person name="Woyke T."/>
            <person name="Wu D."/>
            <person name="Tindall B."/>
            <person name="Pomrenke H.G."/>
            <person name="Brambilla E."/>
            <person name="Klenk H.-P."/>
            <person name="Eisen J.A."/>
        </authorList>
    </citation>
    <scope>NUCLEOTIDE SEQUENCE [LARGE SCALE GENOMIC DNA]</scope>
    <source>
        <strain evidence="3">DSM 16823 / RW262 / RW262</strain>
    </source>
</reference>
<dbReference type="KEGG" id="fte:Fluta_1155"/>
<proteinExistence type="predicted"/>
<dbReference type="AlphaFoldDB" id="F2IAL4"/>
<sequence>MDQITQTYQKASDITLISLARNPKTLRDDAQSALLVELTNRGMDEEVENMKEELEIAQLLKSDKGIDEFINKRIAQGYPTSEIGFELKERGINMFEIQNRKGNQEEVLYSRLVDLKNTSGKNKLTEEKLKSRYELTDEELAEIKRRAVRRGKTNLVVGITLTSISGITFLMTFFMEHPRFALLSGAALGVGLIIRGNQLRKV</sequence>
<keyword evidence="1" id="KW-0472">Membrane</keyword>
<dbReference type="RefSeq" id="WP_013685922.1">
    <property type="nucleotide sequence ID" value="NC_015321.1"/>
</dbReference>
<keyword evidence="1" id="KW-1133">Transmembrane helix</keyword>